<dbReference type="EMBL" id="BEGY01000092">
    <property type="protein sequence ID" value="GAX83123.1"/>
    <property type="molecule type" value="Genomic_DNA"/>
</dbReference>
<dbReference type="AlphaFoldDB" id="A0A250XJB1"/>
<keyword evidence="3" id="KW-1185">Reference proteome</keyword>
<evidence type="ECO:0000256" key="1">
    <source>
        <dbReference type="SAM" id="MobiDB-lite"/>
    </source>
</evidence>
<protein>
    <submittedName>
        <fullName evidence="2">Uncharacterized protein</fullName>
    </submittedName>
</protein>
<sequence>MDWQLLLSTPPKLEFKQNPGSATYSDTQKNKLRKKQNSAKAPVCRVWTSHLGKTRVSTSATVPKPGVREDVRSEKTNLVEESSVEAPAETSIIPHSPAKKYTMQFIANLNLKLCSTQPVFRPSRDLNVQQQLQRLKELSTSAVLPVSTKSLPSHRQATEDDVSETGLNVSTTTERSRTALRNGAISVATRSTVQGSSSFEHVNRMDMHSPSPLSDDSSTVYQQVIPLTAVAELQQRCILSPWSEDINMGTLKVNSVRPVHHHHHHHQSVSQLRVMDGLQRLRQLQREGSRMVSMLQH</sequence>
<name>A0A250XJB1_9CHLO</name>
<evidence type="ECO:0000313" key="3">
    <source>
        <dbReference type="Proteomes" id="UP000232323"/>
    </source>
</evidence>
<reference evidence="2 3" key="1">
    <citation type="submission" date="2017-08" db="EMBL/GenBank/DDBJ databases">
        <title>Acidophilic green algal genome provides insights into adaptation to an acidic environment.</title>
        <authorList>
            <person name="Hirooka S."/>
            <person name="Hirose Y."/>
            <person name="Kanesaki Y."/>
            <person name="Higuchi S."/>
            <person name="Fujiwara T."/>
            <person name="Onuma R."/>
            <person name="Era A."/>
            <person name="Ohbayashi R."/>
            <person name="Uzuka A."/>
            <person name="Nozaki H."/>
            <person name="Yoshikawa H."/>
            <person name="Miyagishima S.Y."/>
        </authorList>
    </citation>
    <scope>NUCLEOTIDE SEQUENCE [LARGE SCALE GENOMIC DNA]</scope>
    <source>
        <strain evidence="2 3">NIES-2499</strain>
    </source>
</reference>
<dbReference type="Proteomes" id="UP000232323">
    <property type="component" value="Unassembled WGS sequence"/>
</dbReference>
<comment type="caution">
    <text evidence="2">The sequence shown here is derived from an EMBL/GenBank/DDBJ whole genome shotgun (WGS) entry which is preliminary data.</text>
</comment>
<proteinExistence type="predicted"/>
<feature type="compositionally biased region" description="Polar residues" evidence="1">
    <location>
        <begin position="18"/>
        <end position="27"/>
    </location>
</feature>
<organism evidence="2 3">
    <name type="scientific">Chlamydomonas eustigma</name>
    <dbReference type="NCBI Taxonomy" id="1157962"/>
    <lineage>
        <taxon>Eukaryota</taxon>
        <taxon>Viridiplantae</taxon>
        <taxon>Chlorophyta</taxon>
        <taxon>core chlorophytes</taxon>
        <taxon>Chlorophyceae</taxon>
        <taxon>CS clade</taxon>
        <taxon>Chlamydomonadales</taxon>
        <taxon>Chlamydomonadaceae</taxon>
        <taxon>Chlamydomonas</taxon>
    </lineage>
</organism>
<accession>A0A250XJB1</accession>
<feature type="region of interest" description="Disordered" evidence="1">
    <location>
        <begin position="148"/>
        <end position="175"/>
    </location>
</feature>
<gene>
    <name evidence="2" type="ORF">CEUSTIGMA_g10549.t1</name>
</gene>
<evidence type="ECO:0000313" key="2">
    <source>
        <dbReference type="EMBL" id="GAX83123.1"/>
    </source>
</evidence>
<feature type="region of interest" description="Disordered" evidence="1">
    <location>
        <begin position="1"/>
        <end position="40"/>
    </location>
</feature>